<dbReference type="AlphaFoldDB" id="A0A5A9VZP3"/>
<dbReference type="SMART" id="SM00460">
    <property type="entry name" value="TGc"/>
    <property type="match status" value="1"/>
</dbReference>
<dbReference type="Gene3D" id="3.10.620.30">
    <property type="match status" value="1"/>
</dbReference>
<proteinExistence type="predicted"/>
<dbReference type="EMBL" id="SMRS01000008">
    <property type="protein sequence ID" value="KAA0873970.1"/>
    <property type="molecule type" value="Genomic_DNA"/>
</dbReference>
<feature type="domain" description="Transglutaminase-like" evidence="2">
    <location>
        <begin position="424"/>
        <end position="495"/>
    </location>
</feature>
<dbReference type="InterPro" id="IPR002931">
    <property type="entry name" value="Transglutaminase-like"/>
</dbReference>
<dbReference type="Proteomes" id="UP000325302">
    <property type="component" value="Unassembled WGS sequence"/>
</dbReference>
<dbReference type="Pfam" id="PF01841">
    <property type="entry name" value="Transglut_core"/>
    <property type="match status" value="1"/>
</dbReference>
<feature type="transmembrane region" description="Helical" evidence="1">
    <location>
        <begin position="183"/>
        <end position="205"/>
    </location>
</feature>
<protein>
    <submittedName>
        <fullName evidence="3">DUF3488 domain-containing protein</fullName>
    </submittedName>
</protein>
<evidence type="ECO:0000256" key="1">
    <source>
        <dbReference type="SAM" id="Phobius"/>
    </source>
</evidence>
<keyword evidence="4" id="KW-1185">Reference proteome</keyword>
<keyword evidence="1" id="KW-0812">Transmembrane</keyword>
<keyword evidence="1" id="KW-0472">Membrane</keyword>
<keyword evidence="1" id="KW-1133">Transmembrane helix</keyword>
<dbReference type="PANTHER" id="PTHR42736:SF1">
    <property type="entry name" value="PROTEIN-GLUTAMINE GAMMA-GLUTAMYLTRANSFERASE"/>
    <property type="match status" value="1"/>
</dbReference>
<evidence type="ECO:0000313" key="3">
    <source>
        <dbReference type="EMBL" id="KAA0873970.1"/>
    </source>
</evidence>
<feature type="transmembrane region" description="Helical" evidence="1">
    <location>
        <begin position="75"/>
        <end position="93"/>
    </location>
</feature>
<sequence length="682" mass="78370">MFKISLTGSKSQPKSAPVQILEPLTPTAVIWQLLAFSLVVLPLLWHLPNWISVVAALAWFWRWGISQGRIGRPHWSLRLLLLVGIGLGVLLSFSRSTSLDAFAALLVLSLSLKLLEIQQRRDALVLLYVASFTLATAFLFEQSLVMGLYSLAVIWVWITALVSCWQSERPSHWTRPMRQGWRLFWPALPLMLLLFLLFPRIGPLWSVTLNTERAQTGLSDQMSPGEVSQLTRSAELAFRAVFAEDQVLPTPSQRYWRALVYSEFDGRSWTLGTPPAGLRTEWNALEEMEALSAPIDYEIMQERSGRLWMFALDLPQQATSESRWLPGRRLEALAPIDQRRQYRLSSVLEYRLAPQLSEALREYYLRLPPAANPRSRALAQGWWQAAEQDPQRFIQTLLDYFNQSFIYTLEPPRLPLNHAVDAFLLETQRGFCEHYAGASAWMLRSVGIPARVVAGYQGGEWNEAGRYFTLRQYDAHAWVEVWLEGEGWRRLDPTAAVAPERIEQTADLFFADEPSFMADAPLAGLGRGASRWMFALQRRYDAVNFQWHRWVLNYHEQQADFLRDLLGGVTPWRMILALLIPAAVLLFAVWLGLYQMRRAPRGDALERAQKRLFAKLARQGQRREAHESLAEFARRMAQVFPEQAPMWQSLATADERWRYAPDANRLDYKACLTALKQCIRRV</sequence>
<evidence type="ECO:0000259" key="2">
    <source>
        <dbReference type="SMART" id="SM00460"/>
    </source>
</evidence>
<accession>A0A5A9VZP3</accession>
<dbReference type="InterPro" id="IPR038765">
    <property type="entry name" value="Papain-like_cys_pep_sf"/>
</dbReference>
<dbReference type="InterPro" id="IPR052901">
    <property type="entry name" value="Bact_TGase-like"/>
</dbReference>
<reference evidence="3 4" key="1">
    <citation type="submission" date="2019-03" db="EMBL/GenBank/DDBJ databases">
        <title>Nitrincola sp. nov. isolated from an Indian soda lake.</title>
        <authorList>
            <person name="Joshi A."/>
            <person name="Thite S.V."/>
            <person name="Joseph N."/>
            <person name="Dhotre D."/>
            <person name="Moorthy M."/>
            <person name="Shouche Y.S."/>
        </authorList>
    </citation>
    <scope>NUCLEOTIDE SEQUENCE [LARGE SCALE GENOMIC DNA]</scope>
    <source>
        <strain evidence="3 4">MEB193</strain>
    </source>
</reference>
<dbReference type="SUPFAM" id="SSF54001">
    <property type="entry name" value="Cysteine proteinases"/>
    <property type="match status" value="1"/>
</dbReference>
<feature type="transmembrane region" description="Helical" evidence="1">
    <location>
        <begin position="123"/>
        <end position="140"/>
    </location>
</feature>
<dbReference type="PANTHER" id="PTHR42736">
    <property type="entry name" value="PROTEIN-GLUTAMINE GAMMA-GLUTAMYLTRANSFERASE"/>
    <property type="match status" value="1"/>
</dbReference>
<dbReference type="OrthoDB" id="9804872at2"/>
<dbReference type="InterPro" id="IPR021878">
    <property type="entry name" value="TgpA_N"/>
</dbReference>
<organism evidence="3 4">
    <name type="scientific">Nitrincola tapanii</name>
    <dbReference type="NCBI Taxonomy" id="1708751"/>
    <lineage>
        <taxon>Bacteria</taxon>
        <taxon>Pseudomonadati</taxon>
        <taxon>Pseudomonadota</taxon>
        <taxon>Gammaproteobacteria</taxon>
        <taxon>Oceanospirillales</taxon>
        <taxon>Oceanospirillaceae</taxon>
        <taxon>Nitrincola</taxon>
    </lineage>
</organism>
<feature type="transmembrane region" description="Helical" evidence="1">
    <location>
        <begin position="146"/>
        <end position="162"/>
    </location>
</feature>
<dbReference type="Pfam" id="PF11992">
    <property type="entry name" value="TgpA_N"/>
    <property type="match status" value="1"/>
</dbReference>
<dbReference type="Pfam" id="PF13559">
    <property type="entry name" value="DUF4129"/>
    <property type="match status" value="1"/>
</dbReference>
<feature type="transmembrane region" description="Helical" evidence="1">
    <location>
        <begin position="572"/>
        <end position="593"/>
    </location>
</feature>
<name>A0A5A9VZP3_9GAMM</name>
<feature type="transmembrane region" description="Helical" evidence="1">
    <location>
        <begin position="47"/>
        <end position="63"/>
    </location>
</feature>
<comment type="caution">
    <text evidence="3">The sequence shown here is derived from an EMBL/GenBank/DDBJ whole genome shotgun (WGS) entry which is preliminary data.</text>
</comment>
<dbReference type="RefSeq" id="WP_149391622.1">
    <property type="nucleotide sequence ID" value="NZ_SMRS01000008.1"/>
</dbReference>
<gene>
    <name evidence="3" type="ORF">E1H14_11515</name>
</gene>
<dbReference type="InterPro" id="IPR025403">
    <property type="entry name" value="TgpA-like_C"/>
</dbReference>
<evidence type="ECO:0000313" key="4">
    <source>
        <dbReference type="Proteomes" id="UP000325302"/>
    </source>
</evidence>